<keyword evidence="2" id="KW-0472">Membrane</keyword>
<protein>
    <submittedName>
        <fullName evidence="4">XRE family transcriptional regulator</fullName>
    </submittedName>
</protein>
<evidence type="ECO:0000313" key="4">
    <source>
        <dbReference type="EMBL" id="QBP17627.1"/>
    </source>
</evidence>
<keyword evidence="1" id="KW-0238">DNA-binding</keyword>
<reference evidence="5" key="1">
    <citation type="submission" date="2018-12" db="EMBL/GenBank/DDBJ databases">
        <title>A new species of lactobacillus.</title>
        <authorList>
            <person name="Jian Y."/>
            <person name="Xin L."/>
            <person name="Hong Z.J."/>
            <person name="Ming L.Z."/>
            <person name="Hong X.Z."/>
        </authorList>
    </citation>
    <scope>NUCLEOTIDE SEQUENCE [LARGE SCALE GENOMIC DNA]</scope>
    <source>
        <strain evidence="5">HSLZ-75</strain>
    </source>
</reference>
<keyword evidence="2" id="KW-0812">Transmembrane</keyword>
<dbReference type="PANTHER" id="PTHR46558">
    <property type="entry name" value="TRACRIPTIONAL REGULATORY PROTEIN-RELATED-RELATED"/>
    <property type="match status" value="1"/>
</dbReference>
<evidence type="ECO:0000313" key="5">
    <source>
        <dbReference type="Proteomes" id="UP000294321"/>
    </source>
</evidence>
<accession>A0A4P6ZJI4</accession>
<dbReference type="PROSITE" id="PS50943">
    <property type="entry name" value="HTH_CROC1"/>
    <property type="match status" value="1"/>
</dbReference>
<dbReference type="SUPFAM" id="SSF47413">
    <property type="entry name" value="lambda repressor-like DNA-binding domains"/>
    <property type="match status" value="1"/>
</dbReference>
<evidence type="ECO:0000256" key="2">
    <source>
        <dbReference type="SAM" id="Phobius"/>
    </source>
</evidence>
<proteinExistence type="predicted"/>
<dbReference type="CDD" id="cd00093">
    <property type="entry name" value="HTH_XRE"/>
    <property type="match status" value="1"/>
</dbReference>
<dbReference type="Pfam" id="PF01381">
    <property type="entry name" value="HTH_3"/>
    <property type="match status" value="1"/>
</dbReference>
<keyword evidence="5" id="KW-1185">Reference proteome</keyword>
<dbReference type="PANTHER" id="PTHR46558:SF4">
    <property type="entry name" value="DNA-BIDING PHAGE PROTEIN"/>
    <property type="match status" value="1"/>
</dbReference>
<organism evidence="4 5">
    <name type="scientific">Acetilactobacillus jinshanensis</name>
    <dbReference type="NCBI Taxonomy" id="1720083"/>
    <lineage>
        <taxon>Bacteria</taxon>
        <taxon>Bacillati</taxon>
        <taxon>Bacillota</taxon>
        <taxon>Bacilli</taxon>
        <taxon>Lactobacillales</taxon>
        <taxon>Lactobacillaceae</taxon>
        <taxon>Acetilactobacillus</taxon>
    </lineage>
</organism>
<feature type="transmembrane region" description="Helical" evidence="2">
    <location>
        <begin position="100"/>
        <end position="122"/>
    </location>
</feature>
<evidence type="ECO:0000256" key="1">
    <source>
        <dbReference type="ARBA" id="ARBA00023125"/>
    </source>
</evidence>
<name>A0A4P6ZJI4_9LACO</name>
<dbReference type="InterPro" id="IPR001387">
    <property type="entry name" value="Cro/C1-type_HTH"/>
</dbReference>
<dbReference type="Gene3D" id="1.10.260.40">
    <property type="entry name" value="lambda repressor-like DNA-binding domains"/>
    <property type="match status" value="1"/>
</dbReference>
<sequence length="123" mass="14252">MIEFPKQLKSYRQQRGLSQEGLAQQVHVTRQAVSKWEAGEASPDIKSLVRLASIFNITLDNLVLGQSMSTNTKIDSSKFIYDPIKNRYVRNAKNMNIYEFLIHYWWIAVILLIVFGSVIHSFF</sequence>
<dbReference type="RefSeq" id="WP_133441173.1">
    <property type="nucleotide sequence ID" value="NZ_CP034726.1"/>
</dbReference>
<dbReference type="OrthoDB" id="9805856at2"/>
<dbReference type="GO" id="GO:0003677">
    <property type="term" value="F:DNA binding"/>
    <property type="evidence" value="ECO:0007669"/>
    <property type="project" value="UniProtKB-KW"/>
</dbReference>
<gene>
    <name evidence="4" type="ORF">ELX58_00145</name>
</gene>
<dbReference type="Proteomes" id="UP000294321">
    <property type="component" value="Chromosome"/>
</dbReference>
<dbReference type="SMART" id="SM00530">
    <property type="entry name" value="HTH_XRE"/>
    <property type="match status" value="1"/>
</dbReference>
<dbReference type="InterPro" id="IPR010982">
    <property type="entry name" value="Lambda_DNA-bd_dom_sf"/>
</dbReference>
<dbReference type="EMBL" id="CP034726">
    <property type="protein sequence ID" value="QBP17627.1"/>
    <property type="molecule type" value="Genomic_DNA"/>
</dbReference>
<dbReference type="KEGG" id="lji:ELX58_00145"/>
<keyword evidence="2" id="KW-1133">Transmembrane helix</keyword>
<evidence type="ECO:0000259" key="3">
    <source>
        <dbReference type="PROSITE" id="PS50943"/>
    </source>
</evidence>
<feature type="domain" description="HTH cro/C1-type" evidence="3">
    <location>
        <begin position="8"/>
        <end position="62"/>
    </location>
</feature>
<dbReference type="AlphaFoldDB" id="A0A4P6ZJI4"/>